<evidence type="ECO:0000313" key="2">
    <source>
        <dbReference type="EMBL" id="NNM45053.1"/>
    </source>
</evidence>
<reference evidence="2 3" key="1">
    <citation type="submission" date="2020-04" db="EMBL/GenBank/DDBJ databases">
        <title>Knoellia sp. isolate from air conditioner.</title>
        <authorList>
            <person name="Chea S."/>
            <person name="Kim D.-U."/>
        </authorList>
    </citation>
    <scope>NUCLEOTIDE SEQUENCE [LARGE SCALE GENOMIC DNA]</scope>
    <source>
        <strain evidence="2 3">DB2414S</strain>
    </source>
</reference>
<dbReference type="Proteomes" id="UP000588586">
    <property type="component" value="Unassembled WGS sequence"/>
</dbReference>
<dbReference type="AlphaFoldDB" id="A0A849HEH9"/>
<keyword evidence="1" id="KW-0472">Membrane</keyword>
<evidence type="ECO:0000313" key="3">
    <source>
        <dbReference type="Proteomes" id="UP000588586"/>
    </source>
</evidence>
<keyword evidence="1" id="KW-1133">Transmembrane helix</keyword>
<protein>
    <submittedName>
        <fullName evidence="2">Uncharacterized protein</fullName>
    </submittedName>
</protein>
<accession>A0A849HEH9</accession>
<feature type="transmembrane region" description="Helical" evidence="1">
    <location>
        <begin position="6"/>
        <end position="29"/>
    </location>
</feature>
<keyword evidence="3" id="KW-1185">Reference proteome</keyword>
<sequence length="173" mass="18868">MFTLTAGITWLIGMVPLLVAGGILLAYFLSRRPRVPASTQQAMVAAGFDPTRPPATPVGQWFAEVTPQGSLPLTSGRRGTVRVENGWLGFHEGGAAQPTWIVPANQVQAGKNSMLAQSEVWLVSPTTGRVNLTVSHEHINRFMDNDFKDLRERRYADEFLWVLAQSGAVVIPG</sequence>
<evidence type="ECO:0000256" key="1">
    <source>
        <dbReference type="SAM" id="Phobius"/>
    </source>
</evidence>
<proteinExistence type="predicted"/>
<organism evidence="2 3">
    <name type="scientific">Knoellia koreensis</name>
    <dbReference type="NCBI Taxonomy" id="2730921"/>
    <lineage>
        <taxon>Bacteria</taxon>
        <taxon>Bacillati</taxon>
        <taxon>Actinomycetota</taxon>
        <taxon>Actinomycetes</taxon>
        <taxon>Micrococcales</taxon>
        <taxon>Intrasporangiaceae</taxon>
        <taxon>Knoellia</taxon>
    </lineage>
</organism>
<dbReference type="EMBL" id="JABEPQ010000001">
    <property type="protein sequence ID" value="NNM45053.1"/>
    <property type="molecule type" value="Genomic_DNA"/>
</dbReference>
<keyword evidence="1" id="KW-0812">Transmembrane</keyword>
<dbReference type="RefSeq" id="WP_171242123.1">
    <property type="nucleotide sequence ID" value="NZ_JABEPQ010000001.1"/>
</dbReference>
<name>A0A849HEH9_9MICO</name>
<comment type="caution">
    <text evidence="2">The sequence shown here is derived from an EMBL/GenBank/DDBJ whole genome shotgun (WGS) entry which is preliminary data.</text>
</comment>
<gene>
    <name evidence="2" type="ORF">HJG52_03410</name>
</gene>